<dbReference type="EMBL" id="LCTW02000113">
    <property type="protein sequence ID" value="KXX78620.1"/>
    <property type="molecule type" value="Genomic_DNA"/>
</dbReference>
<dbReference type="Proteomes" id="UP000078237">
    <property type="component" value="Unassembled WGS sequence"/>
</dbReference>
<dbReference type="PANTHER" id="PTHR45458">
    <property type="entry name" value="SHORT-CHAIN DEHYDROGENASE/REDUCTASE SDR"/>
    <property type="match status" value="1"/>
</dbReference>
<dbReference type="InterPro" id="IPR052184">
    <property type="entry name" value="SDR_enzymes"/>
</dbReference>
<proteinExistence type="inferred from homology"/>
<dbReference type="GO" id="GO:0016616">
    <property type="term" value="F:oxidoreductase activity, acting on the CH-OH group of donors, NAD or NADP as acceptor"/>
    <property type="evidence" value="ECO:0007669"/>
    <property type="project" value="TreeGrafter"/>
</dbReference>
<comment type="caution">
    <text evidence="2">The sequence shown here is derived from an EMBL/GenBank/DDBJ whole genome shotgun (WGS) entry which is preliminary data.</text>
</comment>
<dbReference type="OrthoDB" id="5296at2759"/>
<dbReference type="Gene3D" id="3.40.50.720">
    <property type="entry name" value="NAD(P)-binding Rossmann-like Domain"/>
    <property type="match status" value="1"/>
</dbReference>
<dbReference type="PRINTS" id="PR00080">
    <property type="entry name" value="SDRFAMILY"/>
</dbReference>
<dbReference type="InterPro" id="IPR002347">
    <property type="entry name" value="SDR_fam"/>
</dbReference>
<sequence>MPVYVVSGARTGIGLEYIRQLSRENENIVYILECDISSEDSIAGLPDRIRSSAKSDYKIDILINNAAILHFHQATSLTMSSDALASHITSNVVGPAKMLQALLPSLASNARVANISSGIGSLTMVSDGRINAEITPYSISKAALNMLTVHQARQLAGSEATRGIIVVAVDPGHAKTEMGGPDAVVEVADSARGVLRTLAGLTVADSGKFLLYTGDELPW</sequence>
<dbReference type="PRINTS" id="PR00081">
    <property type="entry name" value="GDHRDH"/>
</dbReference>
<reference evidence="2 3" key="1">
    <citation type="journal article" date="2016" name="Genome Announc.">
        <title>Genome Sequence of Madurella mycetomatis mm55, Isolated from a Human Mycetoma Case in Sudan.</title>
        <authorList>
            <person name="Smit S."/>
            <person name="Derks M.F."/>
            <person name="Bervoets S."/>
            <person name="Fahal A."/>
            <person name="van Leeuwen W."/>
            <person name="van Belkum A."/>
            <person name="van de Sande W.W."/>
        </authorList>
    </citation>
    <scope>NUCLEOTIDE SEQUENCE [LARGE SCALE GENOMIC DNA]</scope>
    <source>
        <strain evidence="3">mm55</strain>
    </source>
</reference>
<dbReference type="Pfam" id="PF00106">
    <property type="entry name" value="adh_short"/>
    <property type="match status" value="1"/>
</dbReference>
<organism evidence="2 3">
    <name type="scientific">Madurella mycetomatis</name>
    <dbReference type="NCBI Taxonomy" id="100816"/>
    <lineage>
        <taxon>Eukaryota</taxon>
        <taxon>Fungi</taxon>
        <taxon>Dikarya</taxon>
        <taxon>Ascomycota</taxon>
        <taxon>Pezizomycotina</taxon>
        <taxon>Sordariomycetes</taxon>
        <taxon>Sordariomycetidae</taxon>
        <taxon>Sordariales</taxon>
        <taxon>Sordariales incertae sedis</taxon>
        <taxon>Madurella</taxon>
    </lineage>
</organism>
<gene>
    <name evidence="2" type="ORF">MMYC01_205674</name>
</gene>
<dbReference type="VEuPathDB" id="FungiDB:MMYC01_205674"/>
<accession>A0A175W5S4</accession>
<name>A0A175W5S4_9PEZI</name>
<evidence type="ECO:0000313" key="3">
    <source>
        <dbReference type="Proteomes" id="UP000078237"/>
    </source>
</evidence>
<dbReference type="SUPFAM" id="SSF51735">
    <property type="entry name" value="NAD(P)-binding Rossmann-fold domains"/>
    <property type="match status" value="1"/>
</dbReference>
<evidence type="ECO:0000256" key="1">
    <source>
        <dbReference type="RuleBase" id="RU000363"/>
    </source>
</evidence>
<keyword evidence="3" id="KW-1185">Reference proteome</keyword>
<dbReference type="PANTHER" id="PTHR45458:SF1">
    <property type="entry name" value="SHORT CHAIN DEHYDROGENASE"/>
    <property type="match status" value="1"/>
</dbReference>
<comment type="similarity">
    <text evidence="1">Belongs to the short-chain dehydrogenases/reductases (SDR) family.</text>
</comment>
<dbReference type="AlphaFoldDB" id="A0A175W5S4"/>
<evidence type="ECO:0000313" key="2">
    <source>
        <dbReference type="EMBL" id="KXX78620.1"/>
    </source>
</evidence>
<dbReference type="InterPro" id="IPR036291">
    <property type="entry name" value="NAD(P)-bd_dom_sf"/>
</dbReference>
<protein>
    <submittedName>
        <fullName evidence="2">C-factor</fullName>
    </submittedName>
</protein>